<dbReference type="Proteomes" id="UP000887458">
    <property type="component" value="Unassembled WGS sequence"/>
</dbReference>
<protein>
    <submittedName>
        <fullName evidence="1">Uncharacterized protein</fullName>
    </submittedName>
</protein>
<dbReference type="EMBL" id="NJHN03000060">
    <property type="protein sequence ID" value="KAH9419177.1"/>
    <property type="molecule type" value="Genomic_DNA"/>
</dbReference>
<proteinExistence type="predicted"/>
<evidence type="ECO:0000313" key="1">
    <source>
        <dbReference type="EMBL" id="KAH9419177.1"/>
    </source>
</evidence>
<comment type="caution">
    <text evidence="1">The sequence shown here is derived from an EMBL/GenBank/DDBJ whole genome shotgun (WGS) entry which is preliminary data.</text>
</comment>
<sequence length="446" mass="52674">MDDKIEQPENGNKYEFNTISDKKDFGSLGIPNYIIEYDPLNLVIKCPRYHRFMTKENSEINIDDLDQIQLEMETLLLDTMKRLRLLKNELNANEIKMLKNNIDASSSSSSSSKSKIEIKQPYAVKEKTFEKYFDRITFKNKANGTMPTNYEIIERFIGTPYPQLNDVDIPNQFWSFVHYFHDISPTEEEVKQCAAFYDACESLNDDLSLITGSNLTINEKNDDTNNDNKSDENLTEYLEKFIHHFSNDETSTENSHGPFTKRLMTSFIKIDENEPIEKNEKLLDEETIKTTKTGDIVQLTDDNKEKQPSKMSKNPIQIEPHRSQKFERSLRKVLKQMNLLHSQPKDTNNKKFEKIRQSLLKSHRLAELKTNYKYAFNDLIHDRMEKKLLSTFNKMFHTYKSIRSSRLNTLTKNSQNNINVDDYRQFDQLWQTRVRLLKYLNLYNRI</sequence>
<reference evidence="1 2" key="2">
    <citation type="journal article" date="2022" name="Mol. Biol. Evol.">
        <title>Comparative Genomics Reveals Insights into the Divergent Evolution of Astigmatic Mites and Household Pest Adaptations.</title>
        <authorList>
            <person name="Xiong Q."/>
            <person name="Wan A.T."/>
            <person name="Liu X."/>
            <person name="Fung C.S."/>
            <person name="Xiao X."/>
            <person name="Malainual N."/>
            <person name="Hou J."/>
            <person name="Wang L."/>
            <person name="Wang M."/>
            <person name="Yang K.Y."/>
            <person name="Cui Y."/>
            <person name="Leung E.L."/>
            <person name="Nong W."/>
            <person name="Shin S.K."/>
            <person name="Au S.W."/>
            <person name="Jeong K.Y."/>
            <person name="Chew F.T."/>
            <person name="Hui J.H."/>
            <person name="Leung T.F."/>
            <person name="Tungtrongchitr A."/>
            <person name="Zhong N."/>
            <person name="Liu Z."/>
            <person name="Tsui S.K."/>
        </authorList>
    </citation>
    <scope>NUCLEOTIDE SEQUENCE [LARGE SCALE GENOMIC DNA]</scope>
    <source>
        <strain evidence="1">Derp</strain>
    </source>
</reference>
<keyword evidence="2" id="KW-1185">Reference proteome</keyword>
<accession>A0ABQ8J9A4</accession>
<evidence type="ECO:0000313" key="2">
    <source>
        <dbReference type="Proteomes" id="UP000887458"/>
    </source>
</evidence>
<gene>
    <name evidence="1" type="ORF">DERP_005681</name>
</gene>
<reference evidence="1 2" key="1">
    <citation type="journal article" date="2018" name="J. Allergy Clin. Immunol.">
        <title>High-quality assembly of Dermatophagoides pteronyssinus genome and transcriptome reveals a wide range of novel allergens.</title>
        <authorList>
            <person name="Liu X.Y."/>
            <person name="Yang K.Y."/>
            <person name="Wang M.Q."/>
            <person name="Kwok J.S."/>
            <person name="Zeng X."/>
            <person name="Yang Z."/>
            <person name="Xiao X.J."/>
            <person name="Lau C.P."/>
            <person name="Li Y."/>
            <person name="Huang Z.M."/>
            <person name="Ba J.G."/>
            <person name="Yim A.K."/>
            <person name="Ouyang C.Y."/>
            <person name="Ngai S.M."/>
            <person name="Chan T.F."/>
            <person name="Leung E.L."/>
            <person name="Liu L."/>
            <person name="Liu Z.G."/>
            <person name="Tsui S.K."/>
        </authorList>
    </citation>
    <scope>NUCLEOTIDE SEQUENCE [LARGE SCALE GENOMIC DNA]</scope>
    <source>
        <strain evidence="1">Derp</strain>
    </source>
</reference>
<organism evidence="1 2">
    <name type="scientific">Dermatophagoides pteronyssinus</name>
    <name type="common">European house dust mite</name>
    <dbReference type="NCBI Taxonomy" id="6956"/>
    <lineage>
        <taxon>Eukaryota</taxon>
        <taxon>Metazoa</taxon>
        <taxon>Ecdysozoa</taxon>
        <taxon>Arthropoda</taxon>
        <taxon>Chelicerata</taxon>
        <taxon>Arachnida</taxon>
        <taxon>Acari</taxon>
        <taxon>Acariformes</taxon>
        <taxon>Sarcoptiformes</taxon>
        <taxon>Astigmata</taxon>
        <taxon>Psoroptidia</taxon>
        <taxon>Analgoidea</taxon>
        <taxon>Pyroglyphidae</taxon>
        <taxon>Dermatophagoidinae</taxon>
        <taxon>Dermatophagoides</taxon>
    </lineage>
</organism>
<name>A0ABQ8J9A4_DERPT</name>